<accession>A0A0B3SIS9</accession>
<dbReference type="AlphaFoldDB" id="A0A0B3SIS9"/>
<evidence type="ECO:0008006" key="3">
    <source>
        <dbReference type="Google" id="ProtNLM"/>
    </source>
</evidence>
<sequence>MLASPRGLGHDWHMAVRFHHPLLCAAVIAALTGCTQFPELDARQTPGVADAPYPDLLPLDALLNGAVPRATPGEAAVVEGRVAALKARASRLQRVDIAPRGVDGRLARLRQKAAALRAE</sequence>
<gene>
    <name evidence="1" type="ORF">OA50_05104</name>
</gene>
<protein>
    <recommendedName>
        <fullName evidence="3">Lipoprotein</fullName>
    </recommendedName>
</protein>
<dbReference type="Proteomes" id="UP000030960">
    <property type="component" value="Unassembled WGS sequence"/>
</dbReference>
<dbReference type="PROSITE" id="PS51257">
    <property type="entry name" value="PROKAR_LIPOPROTEIN"/>
    <property type="match status" value="1"/>
</dbReference>
<evidence type="ECO:0000313" key="2">
    <source>
        <dbReference type="Proteomes" id="UP000030960"/>
    </source>
</evidence>
<organism evidence="1 2">
    <name type="scientific">Mameliella alba</name>
    <dbReference type="NCBI Taxonomy" id="561184"/>
    <lineage>
        <taxon>Bacteria</taxon>
        <taxon>Pseudomonadati</taxon>
        <taxon>Pseudomonadota</taxon>
        <taxon>Alphaproteobacteria</taxon>
        <taxon>Rhodobacterales</taxon>
        <taxon>Roseobacteraceae</taxon>
        <taxon>Mameliella</taxon>
    </lineage>
</organism>
<comment type="caution">
    <text evidence="1">The sequence shown here is derived from an EMBL/GenBank/DDBJ whole genome shotgun (WGS) entry which is preliminary data.</text>
</comment>
<evidence type="ECO:0000313" key="1">
    <source>
        <dbReference type="EMBL" id="KHQ50429.1"/>
    </source>
</evidence>
<proteinExistence type="predicted"/>
<dbReference type="STRING" id="561184.SAMN05216376_11247"/>
<reference evidence="1 2" key="1">
    <citation type="submission" date="2014-10" db="EMBL/GenBank/DDBJ databases">
        <title>Genome sequence of Ponticoccus sp. strain UMTAT08 isolated from clonal culture of toxic dinoflagellate Alexandrium tamiyavanichii.</title>
        <authorList>
            <person name="Gan H.Y."/>
            <person name="Muhd D.-D."/>
            <person name="Mohd Noor M.E."/>
            <person name="Yeong Y.S."/>
            <person name="Usup G."/>
        </authorList>
    </citation>
    <scope>NUCLEOTIDE SEQUENCE [LARGE SCALE GENOMIC DNA]</scope>
    <source>
        <strain evidence="1 2">UMTAT08</strain>
    </source>
</reference>
<name>A0A0B3SIS9_9RHOB</name>
<dbReference type="RefSeq" id="WP_223306313.1">
    <property type="nucleotide sequence ID" value="NZ_FMZI01000012.1"/>
</dbReference>
<dbReference type="EMBL" id="JSUQ01000027">
    <property type="protein sequence ID" value="KHQ50429.1"/>
    <property type="molecule type" value="Genomic_DNA"/>
</dbReference>
<keyword evidence="2" id="KW-1185">Reference proteome</keyword>